<dbReference type="AlphaFoldDB" id="A0A0F9F9M4"/>
<accession>A0A0F9F9M4</accession>
<organism evidence="1">
    <name type="scientific">marine sediment metagenome</name>
    <dbReference type="NCBI Taxonomy" id="412755"/>
    <lineage>
        <taxon>unclassified sequences</taxon>
        <taxon>metagenomes</taxon>
        <taxon>ecological metagenomes</taxon>
    </lineage>
</organism>
<dbReference type="EMBL" id="LAZR01031362">
    <property type="protein sequence ID" value="KKL53970.1"/>
    <property type="molecule type" value="Genomic_DNA"/>
</dbReference>
<evidence type="ECO:0000313" key="1">
    <source>
        <dbReference type="EMBL" id="KKL53970.1"/>
    </source>
</evidence>
<sequence>MGKRDRLRIEAIRRGGIAPIAPKREPKPVRERFFPLQTLQTLGLLGPGPVRRRKGA</sequence>
<reference evidence="1" key="1">
    <citation type="journal article" date="2015" name="Nature">
        <title>Complex archaea that bridge the gap between prokaryotes and eukaryotes.</title>
        <authorList>
            <person name="Spang A."/>
            <person name="Saw J.H."/>
            <person name="Jorgensen S.L."/>
            <person name="Zaremba-Niedzwiedzka K."/>
            <person name="Martijn J."/>
            <person name="Lind A.E."/>
            <person name="van Eijk R."/>
            <person name="Schleper C."/>
            <person name="Guy L."/>
            <person name="Ettema T.J."/>
        </authorList>
    </citation>
    <scope>NUCLEOTIDE SEQUENCE</scope>
</reference>
<comment type="caution">
    <text evidence="1">The sequence shown here is derived from an EMBL/GenBank/DDBJ whole genome shotgun (WGS) entry which is preliminary data.</text>
</comment>
<gene>
    <name evidence="1" type="ORF">LCGC14_2270090</name>
</gene>
<name>A0A0F9F9M4_9ZZZZ</name>
<protein>
    <submittedName>
        <fullName evidence="1">Uncharacterized protein</fullName>
    </submittedName>
</protein>
<proteinExistence type="predicted"/>